<reference evidence="3" key="1">
    <citation type="journal article" date="2017" name="Nat. Ecol. Evol.">
        <title>Genome expansion and lineage-specific genetic innovations in the forest pathogenic fungi Armillaria.</title>
        <authorList>
            <person name="Sipos G."/>
            <person name="Prasanna A.N."/>
            <person name="Walter M.C."/>
            <person name="O'Connor E."/>
            <person name="Balint B."/>
            <person name="Krizsan K."/>
            <person name="Kiss B."/>
            <person name="Hess J."/>
            <person name="Varga T."/>
            <person name="Slot J."/>
            <person name="Riley R."/>
            <person name="Boka B."/>
            <person name="Rigling D."/>
            <person name="Barry K."/>
            <person name="Lee J."/>
            <person name="Mihaltcheva S."/>
            <person name="LaButti K."/>
            <person name="Lipzen A."/>
            <person name="Waldron R."/>
            <person name="Moloney N.M."/>
            <person name="Sperisen C."/>
            <person name="Kredics L."/>
            <person name="Vagvoelgyi C."/>
            <person name="Patrignani A."/>
            <person name="Fitzpatrick D."/>
            <person name="Nagy I."/>
            <person name="Doyle S."/>
            <person name="Anderson J.B."/>
            <person name="Grigoriev I.V."/>
            <person name="Gueldener U."/>
            <person name="Muensterkoetter M."/>
            <person name="Nagy L.G."/>
        </authorList>
    </citation>
    <scope>NUCLEOTIDE SEQUENCE [LARGE SCALE GENOMIC DNA]</scope>
    <source>
        <strain evidence="3">28-4</strain>
    </source>
</reference>
<dbReference type="EMBL" id="KZ293434">
    <property type="protein sequence ID" value="PBK67920.1"/>
    <property type="molecule type" value="Genomic_DNA"/>
</dbReference>
<organism evidence="2 3">
    <name type="scientific">Armillaria solidipes</name>
    <dbReference type="NCBI Taxonomy" id="1076256"/>
    <lineage>
        <taxon>Eukaryota</taxon>
        <taxon>Fungi</taxon>
        <taxon>Dikarya</taxon>
        <taxon>Basidiomycota</taxon>
        <taxon>Agaricomycotina</taxon>
        <taxon>Agaricomycetes</taxon>
        <taxon>Agaricomycetidae</taxon>
        <taxon>Agaricales</taxon>
        <taxon>Marasmiineae</taxon>
        <taxon>Physalacriaceae</taxon>
        <taxon>Armillaria</taxon>
    </lineage>
</organism>
<name>A0A2H3BE23_9AGAR</name>
<accession>A0A2H3BE23</accession>
<evidence type="ECO:0000313" key="3">
    <source>
        <dbReference type="Proteomes" id="UP000218334"/>
    </source>
</evidence>
<dbReference type="Proteomes" id="UP000218334">
    <property type="component" value="Unassembled WGS sequence"/>
</dbReference>
<keyword evidence="3" id="KW-1185">Reference proteome</keyword>
<sequence>MKNFAFSTNARNAGKKNRRRSMFRERRVGYPSGEAERMITPWLRKRIDSPPAAIYLGRLDAVNGIAAKISEGSGGATGYLVNGCKILTIHSAIPGRGRTIAGNLPVVVGRGSHRGVGLLGIHRTVADVRLDGYFGFLSLLRVVPWQTVSCTPSREVLRSSKVASVPPSPDGRFFGGWIRRLAQSGLCGGSWRSLVLRSSLVSDALPFYSGISGVEARFRDVDKAHPETLNLAPRKEAARAKAVRREVKGRQEKRATLQKREDDEARQYGEKRACEYKMSRRRLHRCKRRTDFLELGNDTRGTAEVRIEVVLLLVLVEKSSIQLPIQEKPSPESLEGAECDEATRPSSNQEHAYLWSCRVVPPIDFVSLAEMDVWFTRAYSAPLRGGGQAEFGHEDPYRSLLFGPTYNPVIFITMSCATPRQWTSTRATPNVSSRSRHPPFSSEFPERRRDVS</sequence>
<gene>
    <name evidence="2" type="ORF">ARMSODRAFT_976210</name>
</gene>
<evidence type="ECO:0000313" key="2">
    <source>
        <dbReference type="EMBL" id="PBK67920.1"/>
    </source>
</evidence>
<dbReference type="AlphaFoldDB" id="A0A2H3BE23"/>
<proteinExistence type="predicted"/>
<feature type="compositionally biased region" description="Polar residues" evidence="1">
    <location>
        <begin position="424"/>
        <end position="433"/>
    </location>
</feature>
<dbReference type="STRING" id="1076256.A0A2H3BE23"/>
<evidence type="ECO:0000256" key="1">
    <source>
        <dbReference type="SAM" id="MobiDB-lite"/>
    </source>
</evidence>
<feature type="region of interest" description="Disordered" evidence="1">
    <location>
        <begin position="424"/>
        <end position="452"/>
    </location>
</feature>
<feature type="region of interest" description="Disordered" evidence="1">
    <location>
        <begin position="1"/>
        <end position="21"/>
    </location>
</feature>
<protein>
    <submittedName>
        <fullName evidence="2">Uncharacterized protein</fullName>
    </submittedName>
</protein>